<feature type="compositionally biased region" description="Low complexity" evidence="1">
    <location>
        <begin position="14"/>
        <end position="24"/>
    </location>
</feature>
<dbReference type="OrthoDB" id="7014830at2"/>
<evidence type="ECO:0008006" key="5">
    <source>
        <dbReference type="Google" id="ProtNLM"/>
    </source>
</evidence>
<accession>A0A3M2HDK3</accession>
<name>A0A3M2HDK3_9GAMM</name>
<feature type="region of interest" description="Disordered" evidence="1">
    <location>
        <begin position="1"/>
        <end position="26"/>
    </location>
</feature>
<keyword evidence="4" id="KW-1185">Reference proteome</keyword>
<gene>
    <name evidence="3" type="ORF">EA797_20015</name>
</gene>
<dbReference type="AlphaFoldDB" id="A0A3M2HDK3"/>
<evidence type="ECO:0000256" key="1">
    <source>
        <dbReference type="SAM" id="MobiDB-lite"/>
    </source>
</evidence>
<sequence>MRGTDSEDDRHSTAAGGPAAGDPAYENPLPRLRRRYFASLVLLGLLLGSFIGRVTAPGPVQLLRVEPVPGGLHVWFDREPELYSQDVDGAVGMLFQAEGSAANGRLESAGTNVSWRVQNTEKGLLLHFVATRPLTAEWDGKKQDGDWLLQVRVAPR</sequence>
<protein>
    <recommendedName>
        <fullName evidence="5">Copper resistance protein CopC</fullName>
    </recommendedName>
</protein>
<feature type="transmembrane region" description="Helical" evidence="2">
    <location>
        <begin position="36"/>
        <end position="56"/>
    </location>
</feature>
<comment type="caution">
    <text evidence="3">The sequence shown here is derived from an EMBL/GenBank/DDBJ whole genome shotgun (WGS) entry which is preliminary data.</text>
</comment>
<proteinExistence type="predicted"/>
<keyword evidence="2" id="KW-0812">Transmembrane</keyword>
<dbReference type="RefSeq" id="WP_122168481.1">
    <property type="nucleotide sequence ID" value="NZ_JAMOIB010000014.1"/>
</dbReference>
<dbReference type="Proteomes" id="UP000269774">
    <property type="component" value="Unassembled WGS sequence"/>
</dbReference>
<evidence type="ECO:0000256" key="2">
    <source>
        <dbReference type="SAM" id="Phobius"/>
    </source>
</evidence>
<feature type="compositionally biased region" description="Basic and acidic residues" evidence="1">
    <location>
        <begin position="1"/>
        <end position="12"/>
    </location>
</feature>
<reference evidence="3 4" key="1">
    <citation type="submission" date="2018-10" db="EMBL/GenBank/DDBJ databases">
        <title>Pseudomonas zhaodongensis NEAU-ST5-21(T) genome.</title>
        <authorList>
            <person name="Peng J."/>
            <person name="Liu Z.-P."/>
        </authorList>
    </citation>
    <scope>NUCLEOTIDE SEQUENCE [LARGE SCALE GENOMIC DNA]</scope>
    <source>
        <strain evidence="3 4">NEAU-ST5-21</strain>
    </source>
</reference>
<evidence type="ECO:0000313" key="3">
    <source>
        <dbReference type="EMBL" id="RMH87781.1"/>
    </source>
</evidence>
<evidence type="ECO:0000313" key="4">
    <source>
        <dbReference type="Proteomes" id="UP000269774"/>
    </source>
</evidence>
<keyword evidence="2" id="KW-1133">Transmembrane helix</keyword>
<dbReference type="EMBL" id="RFFM01000008">
    <property type="protein sequence ID" value="RMH87781.1"/>
    <property type="molecule type" value="Genomic_DNA"/>
</dbReference>
<organism evidence="3 4">
    <name type="scientific">Stutzerimonas zhaodongensis</name>
    <dbReference type="NCBI Taxonomy" id="1176257"/>
    <lineage>
        <taxon>Bacteria</taxon>
        <taxon>Pseudomonadati</taxon>
        <taxon>Pseudomonadota</taxon>
        <taxon>Gammaproteobacteria</taxon>
        <taxon>Pseudomonadales</taxon>
        <taxon>Pseudomonadaceae</taxon>
        <taxon>Stutzerimonas</taxon>
    </lineage>
</organism>
<keyword evidence="2" id="KW-0472">Membrane</keyword>